<dbReference type="CDD" id="cd06464">
    <property type="entry name" value="ACD_sHsps-like"/>
    <property type="match status" value="1"/>
</dbReference>
<dbReference type="OrthoDB" id="1431247at2759"/>
<feature type="region of interest" description="Disordered" evidence="5">
    <location>
        <begin position="175"/>
        <end position="349"/>
    </location>
</feature>
<organism evidence="7 8">
    <name type="scientific">Curvularia kusanoi</name>
    <name type="common">Cochliobolus kusanoi</name>
    <dbReference type="NCBI Taxonomy" id="90978"/>
    <lineage>
        <taxon>Eukaryota</taxon>
        <taxon>Fungi</taxon>
        <taxon>Dikarya</taxon>
        <taxon>Ascomycota</taxon>
        <taxon>Pezizomycotina</taxon>
        <taxon>Dothideomycetes</taxon>
        <taxon>Pleosporomycetidae</taxon>
        <taxon>Pleosporales</taxon>
        <taxon>Pleosporineae</taxon>
        <taxon>Pleosporaceae</taxon>
        <taxon>Curvularia</taxon>
    </lineage>
</organism>
<feature type="compositionally biased region" description="Low complexity" evidence="5">
    <location>
        <begin position="193"/>
        <end position="208"/>
    </location>
</feature>
<evidence type="ECO:0000313" key="7">
    <source>
        <dbReference type="EMBL" id="KAF3007819.1"/>
    </source>
</evidence>
<comment type="similarity">
    <text evidence="2 3">Belongs to the small heat shock protein (HSP20) family.</text>
</comment>
<proteinExistence type="inferred from homology"/>
<dbReference type="Gene3D" id="2.60.40.790">
    <property type="match status" value="2"/>
</dbReference>
<evidence type="ECO:0000256" key="3">
    <source>
        <dbReference type="RuleBase" id="RU003616"/>
    </source>
</evidence>
<dbReference type="Pfam" id="PF00011">
    <property type="entry name" value="HSP20"/>
    <property type="match status" value="1"/>
</dbReference>
<feature type="compositionally biased region" description="Low complexity" evidence="5">
    <location>
        <begin position="323"/>
        <end position="336"/>
    </location>
</feature>
<dbReference type="InterPro" id="IPR002068">
    <property type="entry name" value="A-crystallin/Hsp20_dom"/>
</dbReference>
<dbReference type="PROSITE" id="PS01031">
    <property type="entry name" value="SHSP"/>
    <property type="match status" value="1"/>
</dbReference>
<dbReference type="InterPro" id="IPR031107">
    <property type="entry name" value="Small_HSP"/>
</dbReference>
<comment type="caution">
    <text evidence="7">The sequence shown here is derived from an EMBL/GenBank/DDBJ whole genome shotgun (WGS) entry which is preliminary data.</text>
</comment>
<evidence type="ECO:0000256" key="1">
    <source>
        <dbReference type="ARBA" id="ARBA00023016"/>
    </source>
</evidence>
<keyword evidence="4" id="KW-0175">Coiled coil</keyword>
<accession>A0A9P4TIW8</accession>
<evidence type="ECO:0000313" key="8">
    <source>
        <dbReference type="Proteomes" id="UP000801428"/>
    </source>
</evidence>
<feature type="coiled-coil region" evidence="4">
    <location>
        <begin position="56"/>
        <end position="83"/>
    </location>
</feature>
<dbReference type="AlphaFoldDB" id="A0A9P4TIW8"/>
<reference evidence="7" key="1">
    <citation type="submission" date="2019-04" db="EMBL/GenBank/DDBJ databases">
        <title>Sequencing of skin fungus with MAO and IRED activity.</title>
        <authorList>
            <person name="Marsaioli A.J."/>
            <person name="Bonatto J.M.C."/>
            <person name="Reis Junior O."/>
        </authorList>
    </citation>
    <scope>NUCLEOTIDE SEQUENCE</scope>
    <source>
        <strain evidence="7">30M1</strain>
    </source>
</reference>
<evidence type="ECO:0000259" key="6">
    <source>
        <dbReference type="PROSITE" id="PS01031"/>
    </source>
</evidence>
<feature type="compositionally biased region" description="Basic and acidic residues" evidence="5">
    <location>
        <begin position="339"/>
        <end position="349"/>
    </location>
</feature>
<evidence type="ECO:0000256" key="5">
    <source>
        <dbReference type="SAM" id="MobiDB-lite"/>
    </source>
</evidence>
<dbReference type="InterPro" id="IPR008978">
    <property type="entry name" value="HSP20-like_chaperone"/>
</dbReference>
<dbReference type="EMBL" id="SWKU01000004">
    <property type="protein sequence ID" value="KAF3007819.1"/>
    <property type="molecule type" value="Genomic_DNA"/>
</dbReference>
<evidence type="ECO:0000256" key="2">
    <source>
        <dbReference type="PROSITE-ProRule" id="PRU00285"/>
    </source>
</evidence>
<dbReference type="SUPFAM" id="SSF49764">
    <property type="entry name" value="HSP20-like chaperones"/>
    <property type="match status" value="1"/>
</dbReference>
<feature type="compositionally biased region" description="Basic and acidic residues" evidence="5">
    <location>
        <begin position="209"/>
        <end position="223"/>
    </location>
</feature>
<keyword evidence="8" id="KW-1185">Reference proteome</keyword>
<sequence length="391" mass="43729">MAYILTPRFAPTYQAPQCSPFGFCGPSSRPTYGYRTVQRPQSQPERSPFASFFSQLDELVGEIDRESQRQAQIEARIEAEREAQRVAQIKAQREAYRAHVEAQRAAYRQRQAEIEAHIAAQREAHRQRQLRKRAFRAQFAVSQNEQGWQVDAEIPGFEQHNISIEVTDENTLKIAGNTEWGTKPQVDVRAEAETTPATEEPAEGASEPTAEHTVEESADEKMEGITLEPATELEPVAETAIESTETESVRPGTPDSDTSSRKSYQPTVEDDFEDLGPEASTLFSTQSVSATPSEPKGKEKVVEPVEQQQPAEDLEISVPTETAVVQQSQPEVPAQQEEQEAKEPFRGSFERTYRFPEHIDADNIRASLKEGVLSITVPRAQAQPVRRIAIL</sequence>
<dbReference type="Proteomes" id="UP000801428">
    <property type="component" value="Unassembled WGS sequence"/>
</dbReference>
<name>A0A9P4TIW8_CURKU</name>
<feature type="compositionally biased region" description="Polar residues" evidence="5">
    <location>
        <begin position="255"/>
        <end position="266"/>
    </location>
</feature>
<gene>
    <name evidence="7" type="ORF">E8E13_010574</name>
</gene>
<protein>
    <recommendedName>
        <fullName evidence="6">SHSP domain-containing protein</fullName>
    </recommendedName>
</protein>
<feature type="compositionally biased region" description="Polar residues" evidence="5">
    <location>
        <begin position="281"/>
        <end position="292"/>
    </location>
</feature>
<feature type="domain" description="SHSP" evidence="6">
    <location>
        <begin position="130"/>
        <end position="391"/>
    </location>
</feature>
<dbReference type="PANTHER" id="PTHR11527">
    <property type="entry name" value="HEAT-SHOCK PROTEIN 20 FAMILY MEMBER"/>
    <property type="match status" value="1"/>
</dbReference>
<evidence type="ECO:0000256" key="4">
    <source>
        <dbReference type="SAM" id="Coils"/>
    </source>
</evidence>
<keyword evidence="1" id="KW-0346">Stress response</keyword>